<dbReference type="Proteomes" id="UP000306324">
    <property type="component" value="Unassembled WGS sequence"/>
</dbReference>
<reference evidence="2 3" key="1">
    <citation type="submission" date="2019-04" db="EMBL/GenBank/DDBJ databases">
        <title>A novel phosphate-accumulating bacterium identified in bioreactor for phosphate removal from wastewater.</title>
        <authorList>
            <person name="Kotlyarov R.Y."/>
            <person name="Beletsky A.V."/>
            <person name="Kallistova A.Y."/>
            <person name="Dorofeev A.G."/>
            <person name="Nikolaev Y.Y."/>
            <person name="Pimenov N.V."/>
            <person name="Ravin N.V."/>
            <person name="Mardanov A.V."/>
        </authorList>
    </citation>
    <scope>NUCLEOTIDE SEQUENCE [LARGE SCALE GENOMIC DNA]</scope>
    <source>
        <strain evidence="2 3">Bin19</strain>
    </source>
</reference>
<evidence type="ECO:0000256" key="1">
    <source>
        <dbReference type="SAM" id="MobiDB-lite"/>
    </source>
</evidence>
<evidence type="ECO:0000313" key="3">
    <source>
        <dbReference type="Proteomes" id="UP000306324"/>
    </source>
</evidence>
<gene>
    <name evidence="2" type="ORF">ACCUM_3512</name>
</gene>
<feature type="region of interest" description="Disordered" evidence="1">
    <location>
        <begin position="25"/>
        <end position="48"/>
    </location>
</feature>
<protein>
    <submittedName>
        <fullName evidence="2">Uncharacterized protein</fullName>
    </submittedName>
</protein>
<comment type="caution">
    <text evidence="2">The sequence shown here is derived from an EMBL/GenBank/DDBJ whole genome shotgun (WGS) entry which is preliminary data.</text>
</comment>
<proteinExistence type="predicted"/>
<evidence type="ECO:0000313" key="2">
    <source>
        <dbReference type="EMBL" id="TMQ74714.1"/>
    </source>
</evidence>
<name>A0A5S4EHH0_9PROT</name>
<accession>A0A5S4EHH0</accession>
<organism evidence="2 3">
    <name type="scientific">Candidatus Accumulibacter phosphatis</name>
    <dbReference type="NCBI Taxonomy" id="327160"/>
    <lineage>
        <taxon>Bacteria</taxon>
        <taxon>Pseudomonadati</taxon>
        <taxon>Pseudomonadota</taxon>
        <taxon>Betaproteobacteria</taxon>
        <taxon>Candidatus Accumulibacter</taxon>
    </lineage>
</organism>
<dbReference type="AlphaFoldDB" id="A0A5S4EHH0"/>
<keyword evidence="3" id="KW-1185">Reference proteome</keyword>
<dbReference type="EMBL" id="SWAD01000160">
    <property type="protein sequence ID" value="TMQ74714.1"/>
    <property type="molecule type" value="Genomic_DNA"/>
</dbReference>
<sequence length="48" mass="5532">MELLAERFFGCTHETLFSQVLQRMPLPPRPASRRPRPPTQPYLIPLAA</sequence>